<feature type="region of interest" description="Disordered" evidence="1">
    <location>
        <begin position="32"/>
        <end position="67"/>
    </location>
</feature>
<reference evidence="2 3" key="1">
    <citation type="journal article" date="2018" name="Int. J. Syst. Evol. Microbiol.">
        <title>Adhaeribacter swui sp. nov., isolated from wet mud.</title>
        <authorList>
            <person name="Kim D.U."/>
            <person name="Kim K.W."/>
            <person name="Kang M.S."/>
            <person name="Kim J.Y."/>
            <person name="Jang J.H."/>
            <person name="Kim M.K."/>
        </authorList>
    </citation>
    <scope>NUCLEOTIDE SEQUENCE [LARGE SCALE GENOMIC DNA]</scope>
    <source>
        <strain evidence="2 3">KCTC 52873</strain>
    </source>
</reference>
<gene>
    <name evidence="2" type="ORF">HUW51_02970</name>
</gene>
<dbReference type="RefSeq" id="WP_185272519.1">
    <property type="nucleotide sequence ID" value="NZ_CP055156.1"/>
</dbReference>
<protein>
    <submittedName>
        <fullName evidence="2">Uncharacterized protein</fullName>
    </submittedName>
</protein>
<evidence type="ECO:0000256" key="1">
    <source>
        <dbReference type="SAM" id="MobiDB-lite"/>
    </source>
</evidence>
<evidence type="ECO:0000313" key="3">
    <source>
        <dbReference type="Proteomes" id="UP000515237"/>
    </source>
</evidence>
<evidence type="ECO:0000313" key="2">
    <source>
        <dbReference type="EMBL" id="QNF31732.1"/>
    </source>
</evidence>
<dbReference type="Proteomes" id="UP000515237">
    <property type="component" value="Chromosome"/>
</dbReference>
<name>A0A7G7G3J8_9BACT</name>
<dbReference type="EMBL" id="CP055156">
    <property type="protein sequence ID" value="QNF31732.1"/>
    <property type="molecule type" value="Genomic_DNA"/>
</dbReference>
<proteinExistence type="predicted"/>
<organism evidence="2 3">
    <name type="scientific">Adhaeribacter swui</name>
    <dbReference type="NCBI Taxonomy" id="2086471"/>
    <lineage>
        <taxon>Bacteria</taxon>
        <taxon>Pseudomonadati</taxon>
        <taxon>Bacteroidota</taxon>
        <taxon>Cytophagia</taxon>
        <taxon>Cytophagales</taxon>
        <taxon>Hymenobacteraceae</taxon>
        <taxon>Adhaeribacter</taxon>
    </lineage>
</organism>
<accession>A0A7G7G3J8</accession>
<keyword evidence="3" id="KW-1185">Reference proteome</keyword>
<feature type="compositionally biased region" description="Polar residues" evidence="1">
    <location>
        <begin position="35"/>
        <end position="57"/>
    </location>
</feature>
<dbReference type="KEGG" id="aswu:HUW51_02970"/>
<sequence>MKRMLRLVLSCCLGLLVPAVIFPWLVQALAPAKKTTPTSSFKPIPSSSEEAGTNAPASTVKVKPAIR</sequence>
<dbReference type="AlphaFoldDB" id="A0A7G7G3J8"/>